<evidence type="ECO:0000313" key="1">
    <source>
        <dbReference type="EMBL" id="PPV06842.1"/>
    </source>
</evidence>
<organism evidence="1 2">
    <name type="scientific">Xanthomonas bromi</name>
    <dbReference type="NCBI Taxonomy" id="56449"/>
    <lineage>
        <taxon>Bacteria</taxon>
        <taxon>Pseudomonadati</taxon>
        <taxon>Pseudomonadota</taxon>
        <taxon>Gammaproteobacteria</taxon>
        <taxon>Lysobacterales</taxon>
        <taxon>Lysobacteraceae</taxon>
        <taxon>Xanthomonas</taxon>
    </lineage>
</organism>
<accession>A0ABX5BPS4</accession>
<dbReference type="EMBL" id="MDCE01000012">
    <property type="protein sequence ID" value="PPV06842.1"/>
    <property type="molecule type" value="Genomic_DNA"/>
</dbReference>
<evidence type="ECO:0000313" key="2">
    <source>
        <dbReference type="Proteomes" id="UP000239710"/>
    </source>
</evidence>
<proteinExistence type="predicted"/>
<reference evidence="1 2" key="1">
    <citation type="submission" date="2016-08" db="EMBL/GenBank/DDBJ databases">
        <title>Evolution of the type three secretion system and type three effector repertoires in Xanthomonas.</title>
        <authorList>
            <person name="Merda D."/>
            <person name="Briand M."/>
            <person name="Bosis E."/>
            <person name="Rousseau C."/>
            <person name="Portier P."/>
            <person name="Jacques M.-A."/>
            <person name="Fischer-Le Saux M."/>
        </authorList>
    </citation>
    <scope>NUCLEOTIDE SEQUENCE [LARGE SCALE GENOMIC DNA]</scope>
    <source>
        <strain evidence="1 2">CFBP1976</strain>
    </source>
</reference>
<keyword evidence="2" id="KW-1185">Reference proteome</keyword>
<dbReference type="Proteomes" id="UP000239710">
    <property type="component" value="Unassembled WGS sequence"/>
</dbReference>
<protein>
    <recommendedName>
        <fullName evidence="3">Secreted protein</fullName>
    </recommendedName>
</protein>
<gene>
    <name evidence="1" type="ORF">XbrCFBP1976_09910</name>
</gene>
<sequence>MRHSPALVLLTGRTACVIRACAFEAARAHWLPQAAMFRILVPTQHSAHLYKLYRMRAATRRRFTP</sequence>
<evidence type="ECO:0008006" key="3">
    <source>
        <dbReference type="Google" id="ProtNLM"/>
    </source>
</evidence>
<name>A0ABX5BPS4_9XANT</name>
<comment type="caution">
    <text evidence="1">The sequence shown here is derived from an EMBL/GenBank/DDBJ whole genome shotgun (WGS) entry which is preliminary data.</text>
</comment>